<dbReference type="GO" id="GO:0005737">
    <property type="term" value="C:cytoplasm"/>
    <property type="evidence" value="ECO:0007669"/>
    <property type="project" value="UniProtKB-SubCell"/>
</dbReference>
<comment type="similarity">
    <text evidence="2 17 18">Belongs to the glutamine synthetase family.</text>
</comment>
<feature type="binding site" evidence="15">
    <location>
        <position position="211"/>
    </location>
    <ligand>
        <name>Mg(2+)</name>
        <dbReference type="ChEBI" id="CHEBI:18420"/>
        <label>1</label>
    </ligand>
</feature>
<keyword evidence="7 21" id="KW-0436">Ligase</keyword>
<name>A0A7S7NND9_PALFE</name>
<dbReference type="SUPFAM" id="SSF54368">
    <property type="entry name" value="Glutamine synthetase, N-terminal domain"/>
    <property type="match status" value="1"/>
</dbReference>
<feature type="binding site" evidence="15">
    <location>
        <position position="219"/>
    </location>
    <ligand>
        <name>Mg(2+)</name>
        <dbReference type="ChEBI" id="CHEBI:18420"/>
        <label>2</label>
    </ligand>
</feature>
<dbReference type="EMBL" id="CP063849">
    <property type="protein sequence ID" value="QOY86807.1"/>
    <property type="molecule type" value="Genomic_DNA"/>
</dbReference>
<dbReference type="GO" id="GO:0019740">
    <property type="term" value="P:nitrogen utilization"/>
    <property type="evidence" value="ECO:0007669"/>
    <property type="project" value="TreeGrafter"/>
</dbReference>
<dbReference type="NCBIfam" id="TIGR00653">
    <property type="entry name" value="GlnA"/>
    <property type="match status" value="1"/>
</dbReference>
<evidence type="ECO:0000313" key="21">
    <source>
        <dbReference type="EMBL" id="QOY86807.1"/>
    </source>
</evidence>
<evidence type="ECO:0000313" key="22">
    <source>
        <dbReference type="Proteomes" id="UP000593892"/>
    </source>
</evidence>
<reference evidence="21 22" key="1">
    <citation type="submission" date="2020-10" db="EMBL/GenBank/DDBJ databases">
        <title>Complete genome sequence of Paludibaculum fermentans P105T, a facultatively anaerobic acidobacterium capable of dissimilatory Fe(III) reduction.</title>
        <authorList>
            <person name="Dedysh S.N."/>
            <person name="Beletsky A.V."/>
            <person name="Kulichevskaya I.S."/>
            <person name="Mardanov A.V."/>
            <person name="Ravin N.V."/>
        </authorList>
    </citation>
    <scope>NUCLEOTIDE SEQUENCE [LARGE SCALE GENOMIC DNA]</scope>
    <source>
        <strain evidence="21 22">P105</strain>
    </source>
</reference>
<accession>A0A7S7NND9</accession>
<dbReference type="Proteomes" id="UP000593892">
    <property type="component" value="Chromosome"/>
</dbReference>
<comment type="subcellular location">
    <subcellularLocation>
        <location evidence="1">Cytoplasm</location>
    </subcellularLocation>
</comment>
<feature type="binding site" evidence="15">
    <location>
        <position position="268"/>
    </location>
    <ligand>
        <name>Mg(2+)</name>
        <dbReference type="ChEBI" id="CHEBI:18420"/>
        <label>1</label>
    </ligand>
</feature>
<dbReference type="PROSITE" id="PS51986">
    <property type="entry name" value="GS_BETA_GRASP"/>
    <property type="match status" value="1"/>
</dbReference>
<organism evidence="21 22">
    <name type="scientific">Paludibaculum fermentans</name>
    <dbReference type="NCBI Taxonomy" id="1473598"/>
    <lineage>
        <taxon>Bacteria</taxon>
        <taxon>Pseudomonadati</taxon>
        <taxon>Acidobacteriota</taxon>
        <taxon>Terriglobia</taxon>
        <taxon>Bryobacterales</taxon>
        <taxon>Bryobacteraceae</taxon>
        <taxon>Paludibaculum</taxon>
    </lineage>
</organism>
<dbReference type="SMART" id="SM01230">
    <property type="entry name" value="Gln-synt_C"/>
    <property type="match status" value="1"/>
</dbReference>
<feature type="binding site" evidence="13">
    <location>
        <position position="320"/>
    </location>
    <ligand>
        <name>L-glutamate</name>
        <dbReference type="ChEBI" id="CHEBI:29985"/>
    </ligand>
</feature>
<evidence type="ECO:0000256" key="4">
    <source>
        <dbReference type="ARBA" id="ARBA00021364"/>
    </source>
</evidence>
<comment type="cofactor">
    <cofactor evidence="15">
        <name>Mg(2+)</name>
        <dbReference type="ChEBI" id="CHEBI:18420"/>
    </cofactor>
    <text evidence="15">Binds 2 Mg(2+) ions per subunit.</text>
</comment>
<evidence type="ECO:0000256" key="18">
    <source>
        <dbReference type="RuleBase" id="RU000384"/>
    </source>
</evidence>
<evidence type="ECO:0000256" key="1">
    <source>
        <dbReference type="ARBA" id="ARBA00004496"/>
    </source>
</evidence>
<evidence type="ECO:0000256" key="5">
    <source>
        <dbReference type="ARBA" id="ARBA00022490"/>
    </source>
</evidence>
<dbReference type="Pfam" id="PF00120">
    <property type="entry name" value="Gln-synt_C"/>
    <property type="match status" value="1"/>
</dbReference>
<dbReference type="FunFam" id="3.30.590.10:FF:000001">
    <property type="entry name" value="Glutamine synthetase"/>
    <property type="match status" value="1"/>
</dbReference>
<feature type="binding site" evidence="14">
    <location>
        <begin position="270"/>
        <end position="272"/>
    </location>
    <ligand>
        <name>ATP</name>
        <dbReference type="ChEBI" id="CHEBI:30616"/>
    </ligand>
</feature>
<feature type="binding site" evidence="13">
    <location>
        <begin position="263"/>
        <end position="264"/>
    </location>
    <ligand>
        <name>L-glutamate</name>
        <dbReference type="ChEBI" id="CHEBI:29985"/>
    </ligand>
</feature>
<dbReference type="GO" id="GO:0016020">
    <property type="term" value="C:membrane"/>
    <property type="evidence" value="ECO:0007669"/>
    <property type="project" value="TreeGrafter"/>
</dbReference>
<dbReference type="PROSITE" id="PS00182">
    <property type="entry name" value="GLNA_ADENYLATION"/>
    <property type="match status" value="1"/>
</dbReference>
<evidence type="ECO:0000256" key="3">
    <source>
        <dbReference type="ARBA" id="ARBA00011354"/>
    </source>
</evidence>
<keyword evidence="10 14" id="KW-0067">ATP-binding</keyword>
<feature type="binding site" evidence="13">
    <location>
        <position position="359"/>
    </location>
    <ligand>
        <name>L-glutamate</name>
        <dbReference type="ChEBI" id="CHEBI:29985"/>
    </ligand>
</feature>
<evidence type="ECO:0000256" key="14">
    <source>
        <dbReference type="PIRSR" id="PIRSR604809-2"/>
    </source>
</evidence>
<keyword evidence="11 15" id="KW-0460">Magnesium</keyword>
<gene>
    <name evidence="21" type="primary">glnA</name>
    <name evidence="21" type="ORF">IRI77_29090</name>
</gene>
<dbReference type="GO" id="GO:0005524">
    <property type="term" value="F:ATP binding"/>
    <property type="evidence" value="ECO:0007669"/>
    <property type="project" value="UniProtKB-KW"/>
</dbReference>
<evidence type="ECO:0000256" key="17">
    <source>
        <dbReference type="PROSITE-ProRule" id="PRU01330"/>
    </source>
</evidence>
<dbReference type="Gene3D" id="3.30.590.10">
    <property type="entry name" value="Glutamine synthetase/guanido kinase, catalytic domain"/>
    <property type="match status" value="1"/>
</dbReference>
<dbReference type="InterPro" id="IPR008146">
    <property type="entry name" value="Gln_synth_cat_dom"/>
</dbReference>
<evidence type="ECO:0000256" key="2">
    <source>
        <dbReference type="ARBA" id="ARBA00009897"/>
    </source>
</evidence>
<protein>
    <recommendedName>
        <fullName evidence="4">Glutamine synthetase</fullName>
    </recommendedName>
    <alternativeName>
        <fullName evidence="12">Glutamate--ammonia ligase</fullName>
    </alternativeName>
</protein>
<evidence type="ECO:0000256" key="16">
    <source>
        <dbReference type="PIRSR" id="PIRSR604809-50"/>
    </source>
</evidence>
<dbReference type="Gene3D" id="3.10.20.70">
    <property type="entry name" value="Glutamine synthetase, N-terminal domain"/>
    <property type="match status" value="1"/>
</dbReference>
<keyword evidence="6 16" id="KW-0597">Phosphoprotein</keyword>
<evidence type="ECO:0000256" key="11">
    <source>
        <dbReference type="ARBA" id="ARBA00022842"/>
    </source>
</evidence>
<dbReference type="Pfam" id="PF03951">
    <property type="entry name" value="Gln-synt_N"/>
    <property type="match status" value="1"/>
</dbReference>
<keyword evidence="8 15" id="KW-0479">Metal-binding</keyword>
<feature type="domain" description="GS catalytic" evidence="20">
    <location>
        <begin position="105"/>
        <end position="469"/>
    </location>
</feature>
<feature type="domain" description="GS beta-grasp" evidence="19">
    <location>
        <begin position="13"/>
        <end position="97"/>
    </location>
</feature>
<dbReference type="RefSeq" id="WP_194448476.1">
    <property type="nucleotide sequence ID" value="NZ_CP063849.1"/>
</dbReference>
<sequence>MTPNEVIEYAKQQGARQIDLRFTDLPGLAQHISYPIGQLTEDSFEEGFGIDGSSIRGWAAINESDMLLIPDPNTAYMDPFFETPTLCMIGDIQDPITRQKYDRDPRWIAKKAEMYLKNSGVADTIYFGAEAEFFIFDNIRFDQNPHSGYYFIDAEEGRWNSGREANNLGYRPRYKEGYFPLPPTDHYQNLRAEMVETMLKVGLDIECHHHEVATAGQCEIDQRFDTMVKSADNMMLYKYCIRNVAYRHGKTVTFMPKPLFGDNGSGMHCHQSLWKGGQPLFAGDGYAGLSQMALWYIGGLLKHARALSAIIAPTTNSYKRLVPGYEAPVNLAYSRRNRSAAVRIPMYSSSPKAKRVEFRPPDPSANPYLAFAAMLMAGLDGIVNKIDPGESLDKDIYDLSPEELKAVPSMPASLDEALQCLEEDHNFLLKDDVFTEELLETWITYKQKNEADAVRLRPHPYEFALYYDI</sequence>
<dbReference type="InterPro" id="IPR001637">
    <property type="entry name" value="Gln_synth_I_adenylation_site"/>
</dbReference>
<evidence type="ECO:0000256" key="12">
    <source>
        <dbReference type="ARBA" id="ARBA00030668"/>
    </source>
</evidence>
<comment type="subunit">
    <text evidence="3">Oligomer of 12 subunits arranged in the form of two hexagons.</text>
</comment>
<dbReference type="InterPro" id="IPR004809">
    <property type="entry name" value="Gln_synth_I"/>
</dbReference>
<dbReference type="PROSITE" id="PS00181">
    <property type="entry name" value="GLNA_ATP"/>
    <property type="match status" value="1"/>
</dbReference>
<feature type="binding site" evidence="14">
    <location>
        <position position="352"/>
    </location>
    <ligand>
        <name>ATP</name>
        <dbReference type="ChEBI" id="CHEBI:30616"/>
    </ligand>
</feature>
<evidence type="ECO:0000256" key="10">
    <source>
        <dbReference type="ARBA" id="ARBA00022840"/>
    </source>
</evidence>
<dbReference type="InterPro" id="IPR014746">
    <property type="entry name" value="Gln_synth/guanido_kin_cat_dom"/>
</dbReference>
<dbReference type="SUPFAM" id="SSF55931">
    <property type="entry name" value="Glutamine synthetase/guanido kinase"/>
    <property type="match status" value="1"/>
</dbReference>
<dbReference type="PANTHER" id="PTHR43407">
    <property type="entry name" value="GLUTAMINE SYNTHETASE"/>
    <property type="match status" value="1"/>
</dbReference>
<dbReference type="InterPro" id="IPR008147">
    <property type="entry name" value="Gln_synt_N"/>
</dbReference>
<dbReference type="GO" id="GO:0004356">
    <property type="term" value="F:glutamine synthetase activity"/>
    <property type="evidence" value="ECO:0007669"/>
    <property type="project" value="InterPro"/>
</dbReference>
<dbReference type="PANTHER" id="PTHR43407:SF1">
    <property type="entry name" value="LENGSIN"/>
    <property type="match status" value="1"/>
</dbReference>
<evidence type="ECO:0000256" key="6">
    <source>
        <dbReference type="ARBA" id="ARBA00022553"/>
    </source>
</evidence>
<evidence type="ECO:0000259" key="19">
    <source>
        <dbReference type="PROSITE" id="PS51986"/>
    </source>
</evidence>
<proteinExistence type="inferred from homology"/>
<feature type="modified residue" description="O-AMP-tyrosine" evidence="16">
    <location>
        <position position="397"/>
    </location>
</feature>
<feature type="binding site" evidence="13">
    <location>
        <position position="326"/>
    </location>
    <ligand>
        <name>L-glutamate</name>
        <dbReference type="ChEBI" id="CHEBI:29985"/>
    </ligand>
</feature>
<keyword evidence="9 14" id="KW-0547">Nucleotide-binding</keyword>
<evidence type="ECO:0000256" key="8">
    <source>
        <dbReference type="ARBA" id="ARBA00022723"/>
    </source>
</evidence>
<dbReference type="GO" id="GO:0006542">
    <property type="term" value="P:glutamine biosynthetic process"/>
    <property type="evidence" value="ECO:0007669"/>
    <property type="project" value="InterPro"/>
</dbReference>
<evidence type="ECO:0000256" key="7">
    <source>
        <dbReference type="ARBA" id="ARBA00022598"/>
    </source>
</evidence>
<feature type="binding site" evidence="14">
    <location>
        <position position="338"/>
    </location>
    <ligand>
        <name>ATP</name>
        <dbReference type="ChEBI" id="CHEBI:30616"/>
    </ligand>
</feature>
<dbReference type="PROSITE" id="PS51987">
    <property type="entry name" value="GS_CATALYTIC"/>
    <property type="match status" value="1"/>
</dbReference>
<dbReference type="AlphaFoldDB" id="A0A7S7NND9"/>
<evidence type="ECO:0000256" key="13">
    <source>
        <dbReference type="PIRSR" id="PIRSR604809-1"/>
    </source>
</evidence>
<keyword evidence="22" id="KW-1185">Reference proteome</keyword>
<feature type="binding site" evidence="15">
    <location>
        <position position="357"/>
    </location>
    <ligand>
        <name>Mg(2+)</name>
        <dbReference type="ChEBI" id="CHEBI:18420"/>
        <label>1</label>
    </ligand>
</feature>
<dbReference type="KEGG" id="pfer:IRI77_29090"/>
<feature type="binding site" evidence="15">
    <location>
        <position position="132"/>
    </location>
    <ligand>
        <name>Mg(2+)</name>
        <dbReference type="ChEBI" id="CHEBI:18420"/>
        <label>1</label>
    </ligand>
</feature>
<feature type="binding site" evidence="15">
    <location>
        <position position="130"/>
    </location>
    <ligand>
        <name>Mg(2+)</name>
        <dbReference type="ChEBI" id="CHEBI:18420"/>
        <label>1</label>
    </ligand>
</feature>
<dbReference type="InterPro" id="IPR027303">
    <property type="entry name" value="Gln_synth_gly_rich_site"/>
</dbReference>
<feature type="binding site" evidence="14">
    <location>
        <position position="206"/>
    </location>
    <ligand>
        <name>ATP</name>
        <dbReference type="ChEBI" id="CHEBI:30616"/>
    </ligand>
</feature>
<feature type="binding site" evidence="13">
    <location>
        <position position="338"/>
    </location>
    <ligand>
        <name>L-glutamate</name>
        <dbReference type="ChEBI" id="CHEBI:29985"/>
    </ligand>
</feature>
<dbReference type="InterPro" id="IPR036651">
    <property type="entry name" value="Gln_synt_N_sf"/>
</dbReference>
<keyword evidence="5" id="KW-0963">Cytoplasm</keyword>
<evidence type="ECO:0000259" key="20">
    <source>
        <dbReference type="PROSITE" id="PS51987"/>
    </source>
</evidence>
<dbReference type="GO" id="GO:0046872">
    <property type="term" value="F:metal ion binding"/>
    <property type="evidence" value="ECO:0007669"/>
    <property type="project" value="UniProtKB-KW"/>
</dbReference>
<evidence type="ECO:0000256" key="15">
    <source>
        <dbReference type="PIRSR" id="PIRSR604809-3"/>
    </source>
</evidence>
<evidence type="ECO:0000256" key="9">
    <source>
        <dbReference type="ARBA" id="ARBA00022741"/>
    </source>
</evidence>